<name>A0A4S5BJH4_9BURK</name>
<gene>
    <name evidence="1" type="ORF">E8K88_16560</name>
</gene>
<reference evidence="1 2" key="1">
    <citation type="submission" date="2019-04" db="EMBL/GenBank/DDBJ databases">
        <title>Lampropedia sp YIM MLB12 draf genome.</title>
        <authorList>
            <person name="Wang Y.-X."/>
        </authorList>
    </citation>
    <scope>NUCLEOTIDE SEQUENCE [LARGE SCALE GENOMIC DNA]</scope>
    <source>
        <strain evidence="1 2">YIM MLB12</strain>
    </source>
</reference>
<accession>A0A4S5BJH4</accession>
<dbReference type="AlphaFoldDB" id="A0A4S5BJH4"/>
<proteinExistence type="predicted"/>
<keyword evidence="2" id="KW-1185">Reference proteome</keyword>
<evidence type="ECO:0000313" key="2">
    <source>
        <dbReference type="Proteomes" id="UP000306236"/>
    </source>
</evidence>
<dbReference type="OrthoDB" id="6904624at2"/>
<dbReference type="EMBL" id="SSWX01000030">
    <property type="protein sequence ID" value="THJ30975.1"/>
    <property type="molecule type" value="Genomic_DNA"/>
</dbReference>
<organism evidence="1 2">
    <name type="scientific">Lampropedia aestuarii</name>
    <dbReference type="NCBI Taxonomy" id="2562762"/>
    <lineage>
        <taxon>Bacteria</taxon>
        <taxon>Pseudomonadati</taxon>
        <taxon>Pseudomonadota</taxon>
        <taxon>Betaproteobacteria</taxon>
        <taxon>Burkholderiales</taxon>
        <taxon>Comamonadaceae</taxon>
        <taxon>Lampropedia</taxon>
    </lineage>
</organism>
<evidence type="ECO:0000313" key="1">
    <source>
        <dbReference type="EMBL" id="THJ30975.1"/>
    </source>
</evidence>
<sequence length="83" mass="8893">MVGEQKTGRIDGVRIEAVVHEGLTATYNGEQVRLAIITADGKIIAAGKDVAREAQAVAVNCYQNMLKGQGRMRVLSPPLTQSK</sequence>
<dbReference type="RefSeq" id="WP_136407787.1">
    <property type="nucleotide sequence ID" value="NZ_SSWX01000030.1"/>
</dbReference>
<dbReference type="Proteomes" id="UP000306236">
    <property type="component" value="Unassembled WGS sequence"/>
</dbReference>
<comment type="caution">
    <text evidence="1">The sequence shown here is derived from an EMBL/GenBank/DDBJ whole genome shotgun (WGS) entry which is preliminary data.</text>
</comment>
<protein>
    <submittedName>
        <fullName evidence="1">Uncharacterized protein</fullName>
    </submittedName>
</protein>